<dbReference type="Gene3D" id="3.30.10.20">
    <property type="match status" value="3"/>
</dbReference>
<dbReference type="CDD" id="cd06577">
    <property type="entry name" value="PASTA_pknB"/>
    <property type="match status" value="3"/>
</dbReference>
<evidence type="ECO:0000256" key="1">
    <source>
        <dbReference type="SAM" id="Coils"/>
    </source>
</evidence>
<gene>
    <name evidence="5" type="ORF">GKZ27_00240</name>
</gene>
<dbReference type="RefSeq" id="WP_160344127.1">
    <property type="nucleotide sequence ID" value="NZ_WSRR01000001.1"/>
</dbReference>
<evidence type="ECO:0000256" key="3">
    <source>
        <dbReference type="SAM" id="Phobius"/>
    </source>
</evidence>
<reference evidence="5 6" key="1">
    <citation type="submission" date="2019-12" db="EMBL/GenBank/DDBJ databases">
        <title>Microbes associate with the intestines of laboratory mice.</title>
        <authorList>
            <person name="Navarre W."/>
            <person name="Wong E."/>
        </authorList>
    </citation>
    <scope>NUCLEOTIDE SEQUENCE [LARGE SCALE GENOMIC DNA]</scope>
    <source>
        <strain evidence="5 6">NM66_B29</strain>
    </source>
</reference>
<proteinExistence type="predicted"/>
<evidence type="ECO:0000256" key="2">
    <source>
        <dbReference type="SAM" id="MobiDB-lite"/>
    </source>
</evidence>
<organism evidence="5 6">
    <name type="scientific">Adlercreutzia mucosicola</name>
    <dbReference type="NCBI Taxonomy" id="580026"/>
    <lineage>
        <taxon>Bacteria</taxon>
        <taxon>Bacillati</taxon>
        <taxon>Actinomycetota</taxon>
        <taxon>Coriobacteriia</taxon>
        <taxon>Eggerthellales</taxon>
        <taxon>Eggerthellaceae</taxon>
        <taxon>Adlercreutzia</taxon>
    </lineage>
</organism>
<protein>
    <submittedName>
        <fullName evidence="5">PASTA domain-containing protein</fullName>
    </submittedName>
</protein>
<name>A0A6N8JLH8_9ACTN</name>
<evidence type="ECO:0000313" key="5">
    <source>
        <dbReference type="EMBL" id="MVX59907.1"/>
    </source>
</evidence>
<feature type="domain" description="PASTA" evidence="4">
    <location>
        <begin position="535"/>
        <end position="595"/>
    </location>
</feature>
<feature type="compositionally biased region" description="Low complexity" evidence="2">
    <location>
        <begin position="401"/>
        <end position="410"/>
    </location>
</feature>
<dbReference type="PROSITE" id="PS51178">
    <property type="entry name" value="PASTA"/>
    <property type="match status" value="3"/>
</dbReference>
<evidence type="ECO:0000313" key="6">
    <source>
        <dbReference type="Proteomes" id="UP000463388"/>
    </source>
</evidence>
<dbReference type="InterPro" id="IPR005543">
    <property type="entry name" value="PASTA_dom"/>
</dbReference>
<keyword evidence="3" id="KW-0472">Membrane</keyword>
<dbReference type="OrthoDB" id="3171453at2"/>
<keyword evidence="6" id="KW-1185">Reference proteome</keyword>
<feature type="domain" description="PASTA" evidence="4">
    <location>
        <begin position="596"/>
        <end position="661"/>
    </location>
</feature>
<dbReference type="SMART" id="SM00740">
    <property type="entry name" value="PASTA"/>
    <property type="match status" value="3"/>
</dbReference>
<feature type="coiled-coil region" evidence="1">
    <location>
        <begin position="132"/>
        <end position="185"/>
    </location>
</feature>
<dbReference type="Proteomes" id="UP000463388">
    <property type="component" value="Unassembled WGS sequence"/>
</dbReference>
<keyword evidence="3" id="KW-0812">Transmembrane</keyword>
<feature type="domain" description="PASTA" evidence="4">
    <location>
        <begin position="471"/>
        <end position="533"/>
    </location>
</feature>
<feature type="region of interest" description="Disordered" evidence="2">
    <location>
        <begin position="367"/>
        <end position="434"/>
    </location>
</feature>
<comment type="caution">
    <text evidence="5">The sequence shown here is derived from an EMBL/GenBank/DDBJ whole genome shotgun (WGS) entry which is preliminary data.</text>
</comment>
<dbReference type="EMBL" id="WSRR01000001">
    <property type="protein sequence ID" value="MVX59907.1"/>
    <property type="molecule type" value="Genomic_DNA"/>
</dbReference>
<evidence type="ECO:0000259" key="4">
    <source>
        <dbReference type="PROSITE" id="PS51178"/>
    </source>
</evidence>
<dbReference type="Pfam" id="PF03793">
    <property type="entry name" value="PASTA"/>
    <property type="match status" value="3"/>
</dbReference>
<accession>A0A6N8JLH8</accession>
<dbReference type="AlphaFoldDB" id="A0A6N8JLH8"/>
<keyword evidence="3" id="KW-1133">Transmembrane helix</keyword>
<keyword evidence="1" id="KW-0175">Coiled coil</keyword>
<sequence>MKCPHCSFDNTDDAAFCEKCGHVFLSSDRIPEVPDPAEMERRRDAALTAVPPILKVPDVVPPAPAARPSVADVLEPLPEPASEPDFSGFERLVDSSYVPPVADAHAGDTAEIPVIRDEYVPQARNYTMGLSERELRRREREQRRMAKKFEKQQAKEEKRAAKQAAKAAAAAAREEARAAKAAEREDCSEGEATLAAGAAAAATEAAVAEAVVHEDDGERVVEAPGAAALLERTGTLSEEEVRSWRRELSGGAASLNAEELNSVLLTGDGVVGLFERAGRRGKGRAKAAETAEAARTAALELPTAERGLAVLGERGIESAAADGTPAPDADAADDVGLVLGGAAGMAVREAAGTSELPVVHDKAEAGPADEVAEDAGRHSPRKQAAGSVPATDETAPHEASDSAAAASKTAKSAKKEKAPKPPKAPKTARAPKFHAPRSKKPFIIAAAVVVAVLLGGVGVAAGTYAAEMWGGKTIPEVVGLTKDEAIAKLGEKSFVAEVTEVKSDEAAGTVLSASPNGGTRADEGSTIALEVATPRVIPAVAGLSQQEATDALTAEGFTAVEMTQQKSNEAVGTVLAVSPEAGTQALSGDTVTLTVAVPFTVPDVAGLGRDDAVAALEAEGYSVNAQRYYTEDVAEGTAAGTDPEAGTELNSGSEVTLLIAKSRANELVELTKSILPDAILKTDEASYKVESVESVSYRGDNEVSYKVVARQFEVVDLPFGLGQKTYYDKETSVVEGGIVWDDNNKVSYANPAITY</sequence>
<feature type="transmembrane region" description="Helical" evidence="3">
    <location>
        <begin position="442"/>
        <end position="466"/>
    </location>
</feature>